<reference evidence="1 2" key="1">
    <citation type="journal article" date="2021" name="Elife">
        <title>Chloroplast acquisition without the gene transfer in kleptoplastic sea slugs, Plakobranchus ocellatus.</title>
        <authorList>
            <person name="Maeda T."/>
            <person name="Takahashi S."/>
            <person name="Yoshida T."/>
            <person name="Shimamura S."/>
            <person name="Takaki Y."/>
            <person name="Nagai Y."/>
            <person name="Toyoda A."/>
            <person name="Suzuki Y."/>
            <person name="Arimoto A."/>
            <person name="Ishii H."/>
            <person name="Satoh N."/>
            <person name="Nishiyama T."/>
            <person name="Hasebe M."/>
            <person name="Maruyama T."/>
            <person name="Minagawa J."/>
            <person name="Obokata J."/>
            <person name="Shigenobu S."/>
        </authorList>
    </citation>
    <scope>NUCLEOTIDE SEQUENCE [LARGE SCALE GENOMIC DNA]</scope>
</reference>
<name>A0AAV3ZXG4_9GAST</name>
<dbReference type="AlphaFoldDB" id="A0AAV3ZXG4"/>
<proteinExistence type="predicted"/>
<dbReference type="EMBL" id="BLXT01002861">
    <property type="protein sequence ID" value="GFN98618.1"/>
    <property type="molecule type" value="Genomic_DNA"/>
</dbReference>
<gene>
    <name evidence="1" type="ORF">PoB_002512400</name>
</gene>
<sequence length="95" mass="10689">MPPTPRIFDEATKLDSKRNLRRSKTTRYACVCVWSERNGVQMCSPLTLKSAEIFLLQSSSPPEALAQRKLKILGSADSDTLWESMKFAIQSDPVD</sequence>
<accession>A0AAV3ZXG4</accession>
<protein>
    <submittedName>
        <fullName evidence="1">Uncharacterized protein</fullName>
    </submittedName>
</protein>
<dbReference type="Proteomes" id="UP000735302">
    <property type="component" value="Unassembled WGS sequence"/>
</dbReference>
<keyword evidence="2" id="KW-1185">Reference proteome</keyword>
<evidence type="ECO:0000313" key="2">
    <source>
        <dbReference type="Proteomes" id="UP000735302"/>
    </source>
</evidence>
<evidence type="ECO:0000313" key="1">
    <source>
        <dbReference type="EMBL" id="GFN98618.1"/>
    </source>
</evidence>
<organism evidence="1 2">
    <name type="scientific">Plakobranchus ocellatus</name>
    <dbReference type="NCBI Taxonomy" id="259542"/>
    <lineage>
        <taxon>Eukaryota</taxon>
        <taxon>Metazoa</taxon>
        <taxon>Spiralia</taxon>
        <taxon>Lophotrochozoa</taxon>
        <taxon>Mollusca</taxon>
        <taxon>Gastropoda</taxon>
        <taxon>Heterobranchia</taxon>
        <taxon>Euthyneura</taxon>
        <taxon>Panpulmonata</taxon>
        <taxon>Sacoglossa</taxon>
        <taxon>Placobranchoidea</taxon>
        <taxon>Plakobranchidae</taxon>
        <taxon>Plakobranchus</taxon>
    </lineage>
</organism>
<comment type="caution">
    <text evidence="1">The sequence shown here is derived from an EMBL/GenBank/DDBJ whole genome shotgun (WGS) entry which is preliminary data.</text>
</comment>